<dbReference type="AlphaFoldDB" id="A0A4R9LWP5"/>
<feature type="transmembrane region" description="Helical" evidence="1">
    <location>
        <begin position="40"/>
        <end position="60"/>
    </location>
</feature>
<sequence length="243" mass="28162">MTKKLKRTLIMLVFALIGFAMYTMSLIIDQNTILKNININQVLSNIGVFLIIVPTMQFFFDSIFQDLFFEKIFIGVLGSLKIKESGIISATNDSKEINSEDFLKSEVLIIGFHYSTRFIETHHSTIIERSRNKLHTTILYLDPTSEASIFLQNNESTNSNPNDQIQKLKNLFEKATELNREYLKLIPHKSILKYSFILTDNYVWIKFYTNQKGVFTKIPAIKVTLESPMYNFFKKDINGFLNA</sequence>
<evidence type="ECO:0000313" key="3">
    <source>
        <dbReference type="Proteomes" id="UP000298058"/>
    </source>
</evidence>
<name>A0A4R9LWP5_9LEPT</name>
<protein>
    <submittedName>
        <fullName evidence="2">Uncharacterized protein</fullName>
    </submittedName>
</protein>
<evidence type="ECO:0000313" key="2">
    <source>
        <dbReference type="EMBL" id="TGN17909.1"/>
    </source>
</evidence>
<comment type="caution">
    <text evidence="2">The sequence shown here is derived from an EMBL/GenBank/DDBJ whole genome shotgun (WGS) entry which is preliminary data.</text>
</comment>
<feature type="transmembrane region" description="Helical" evidence="1">
    <location>
        <begin position="9"/>
        <end position="28"/>
    </location>
</feature>
<organism evidence="2 3">
    <name type="scientific">Leptospira idonii</name>
    <dbReference type="NCBI Taxonomy" id="1193500"/>
    <lineage>
        <taxon>Bacteria</taxon>
        <taxon>Pseudomonadati</taxon>
        <taxon>Spirochaetota</taxon>
        <taxon>Spirochaetia</taxon>
        <taxon>Leptospirales</taxon>
        <taxon>Leptospiraceae</taxon>
        <taxon>Leptospira</taxon>
    </lineage>
</organism>
<keyword evidence="1" id="KW-0472">Membrane</keyword>
<gene>
    <name evidence="2" type="ORF">EHS15_15935</name>
</gene>
<keyword evidence="3" id="KW-1185">Reference proteome</keyword>
<dbReference type="RefSeq" id="WP_135761586.1">
    <property type="nucleotide sequence ID" value="NZ_RQHW01000055.1"/>
</dbReference>
<dbReference type="EMBL" id="RQHW01000055">
    <property type="protein sequence ID" value="TGN17909.1"/>
    <property type="molecule type" value="Genomic_DNA"/>
</dbReference>
<reference evidence="2" key="1">
    <citation type="journal article" date="2019" name="PLoS Negl. Trop. Dis.">
        <title>Revisiting the worldwide diversity of Leptospira species in the environment.</title>
        <authorList>
            <person name="Vincent A.T."/>
            <person name="Schiettekatte O."/>
            <person name="Bourhy P."/>
            <person name="Veyrier F.J."/>
            <person name="Picardeau M."/>
        </authorList>
    </citation>
    <scope>NUCLEOTIDE SEQUENCE [LARGE SCALE GENOMIC DNA]</scope>
    <source>
        <strain evidence="2">201300427</strain>
    </source>
</reference>
<keyword evidence="1" id="KW-0812">Transmembrane</keyword>
<keyword evidence="1" id="KW-1133">Transmembrane helix</keyword>
<proteinExistence type="predicted"/>
<accession>A0A4R9LWP5</accession>
<dbReference type="Proteomes" id="UP000298058">
    <property type="component" value="Unassembled WGS sequence"/>
</dbReference>
<evidence type="ECO:0000256" key="1">
    <source>
        <dbReference type="SAM" id="Phobius"/>
    </source>
</evidence>